<dbReference type="InterPro" id="IPR006133">
    <property type="entry name" value="DNA-dir_DNA_pol_B_exonuc"/>
</dbReference>
<sequence>LICIGSLDPNKPDEPPMILIGEDEEAVLRTFLDYYETSGYNKIIGYNVSFDLRYLYGLAMKYRVPSPRLFASDIYDVANVMKQVKEEYVYGYNKPGKLDEWAQYLLGTHKTLTYPQMLLAWKDKEYDLLREYNKQDLKITHDLWVLQHLAKGEVELGEETNPVSPMSEHEEGFEKKQCSTCLAENAVPKGLTEWKCTLCGAANDSSAVTL</sequence>
<dbReference type="Pfam" id="PF03104">
    <property type="entry name" value="DNA_pol_B_exo1"/>
    <property type="match status" value="1"/>
</dbReference>
<evidence type="ECO:0000259" key="1">
    <source>
        <dbReference type="Pfam" id="PF03104"/>
    </source>
</evidence>
<comment type="caution">
    <text evidence="2">The sequence shown here is derived from an EMBL/GenBank/DDBJ whole genome shotgun (WGS) entry which is preliminary data.</text>
</comment>
<dbReference type="InterPro" id="IPR036397">
    <property type="entry name" value="RNaseH_sf"/>
</dbReference>
<feature type="domain" description="DNA-directed DNA polymerase family B exonuclease" evidence="1">
    <location>
        <begin position="11"/>
        <end position="66"/>
    </location>
</feature>
<evidence type="ECO:0000313" key="2">
    <source>
        <dbReference type="EMBL" id="GAH12389.1"/>
    </source>
</evidence>
<dbReference type="AlphaFoldDB" id="X1E5C7"/>
<organism evidence="2">
    <name type="scientific">marine sediment metagenome</name>
    <dbReference type="NCBI Taxonomy" id="412755"/>
    <lineage>
        <taxon>unclassified sequences</taxon>
        <taxon>metagenomes</taxon>
        <taxon>ecological metagenomes</taxon>
    </lineage>
</organism>
<accession>X1E5C7</accession>
<dbReference type="EMBL" id="BART01029936">
    <property type="protein sequence ID" value="GAH12389.1"/>
    <property type="molecule type" value="Genomic_DNA"/>
</dbReference>
<protein>
    <recommendedName>
        <fullName evidence="1">DNA-directed DNA polymerase family B exonuclease domain-containing protein</fullName>
    </recommendedName>
</protein>
<feature type="non-terminal residue" evidence="2">
    <location>
        <position position="1"/>
    </location>
</feature>
<dbReference type="InterPro" id="IPR012337">
    <property type="entry name" value="RNaseH-like_sf"/>
</dbReference>
<reference evidence="2" key="1">
    <citation type="journal article" date="2014" name="Front. Microbiol.">
        <title>High frequency of phylogenetically diverse reductive dehalogenase-homologous genes in deep subseafloor sedimentary metagenomes.</title>
        <authorList>
            <person name="Kawai M."/>
            <person name="Futagami T."/>
            <person name="Toyoda A."/>
            <person name="Takaki Y."/>
            <person name="Nishi S."/>
            <person name="Hori S."/>
            <person name="Arai W."/>
            <person name="Tsubouchi T."/>
            <person name="Morono Y."/>
            <person name="Uchiyama I."/>
            <person name="Ito T."/>
            <person name="Fujiyama A."/>
            <person name="Inagaki F."/>
            <person name="Takami H."/>
        </authorList>
    </citation>
    <scope>NUCLEOTIDE SEQUENCE</scope>
    <source>
        <strain evidence="2">Expedition CK06-06</strain>
    </source>
</reference>
<dbReference type="SUPFAM" id="SSF53098">
    <property type="entry name" value="Ribonuclease H-like"/>
    <property type="match status" value="1"/>
</dbReference>
<dbReference type="Gene3D" id="3.30.420.10">
    <property type="entry name" value="Ribonuclease H-like superfamily/Ribonuclease H"/>
    <property type="match status" value="1"/>
</dbReference>
<dbReference type="GO" id="GO:0003676">
    <property type="term" value="F:nucleic acid binding"/>
    <property type="evidence" value="ECO:0007669"/>
    <property type="project" value="InterPro"/>
</dbReference>
<name>X1E5C7_9ZZZZ</name>
<gene>
    <name evidence="2" type="ORF">S01H4_52405</name>
</gene>
<proteinExistence type="predicted"/>